<dbReference type="AlphaFoldDB" id="A0A327Z2F5"/>
<keyword evidence="4" id="KW-1185">Reference proteome</keyword>
<proteinExistence type="predicted"/>
<evidence type="ECO:0000256" key="1">
    <source>
        <dbReference type="SAM" id="MobiDB-lite"/>
    </source>
</evidence>
<evidence type="ECO:0008006" key="5">
    <source>
        <dbReference type="Google" id="ProtNLM"/>
    </source>
</evidence>
<keyword evidence="2" id="KW-0812">Transmembrane</keyword>
<comment type="caution">
    <text evidence="3">The sequence shown here is derived from an EMBL/GenBank/DDBJ whole genome shotgun (WGS) entry which is preliminary data.</text>
</comment>
<dbReference type="EMBL" id="QLMJ01000018">
    <property type="protein sequence ID" value="RAK29212.1"/>
    <property type="molecule type" value="Genomic_DNA"/>
</dbReference>
<sequence length="193" mass="21722">MDAITAISLISIAISVVSLIVSGTLALRQTRTTMDGYALPVVLQVFSRFRTQEFFDAQQFVFDELPRQPVQPYTDLSLEVRSHLRMVGGLYDDLGKLVAHGIVKEELIIGSNGSQARRIWEAIEPFVRAERNKRNSNLWIYLEDLAYRSTRTPPAAIHEKLNLHPYAGPTHTSRPAPPESSATPRPRTEQEPN</sequence>
<keyword evidence="2" id="KW-0472">Membrane</keyword>
<accession>A0A327Z2F5</accession>
<dbReference type="OrthoDB" id="3292439at2"/>
<dbReference type="InterPro" id="IPR031876">
    <property type="entry name" value="DUF4760"/>
</dbReference>
<dbReference type="Proteomes" id="UP000249341">
    <property type="component" value="Unassembled WGS sequence"/>
</dbReference>
<evidence type="ECO:0000256" key="2">
    <source>
        <dbReference type="SAM" id="Phobius"/>
    </source>
</evidence>
<organism evidence="3 4">
    <name type="scientific">Actinoplanes lutulentus</name>
    <dbReference type="NCBI Taxonomy" id="1287878"/>
    <lineage>
        <taxon>Bacteria</taxon>
        <taxon>Bacillati</taxon>
        <taxon>Actinomycetota</taxon>
        <taxon>Actinomycetes</taxon>
        <taxon>Micromonosporales</taxon>
        <taxon>Micromonosporaceae</taxon>
        <taxon>Actinoplanes</taxon>
    </lineage>
</organism>
<feature type="transmembrane region" description="Helical" evidence="2">
    <location>
        <begin position="6"/>
        <end position="27"/>
    </location>
</feature>
<protein>
    <recommendedName>
        <fullName evidence="5">DUF4760 domain-containing protein</fullName>
    </recommendedName>
</protein>
<dbReference type="Pfam" id="PF15956">
    <property type="entry name" value="DUF4760"/>
    <property type="match status" value="1"/>
</dbReference>
<gene>
    <name evidence="3" type="ORF">B0I29_1183</name>
</gene>
<keyword evidence="2" id="KW-1133">Transmembrane helix</keyword>
<evidence type="ECO:0000313" key="3">
    <source>
        <dbReference type="EMBL" id="RAK29212.1"/>
    </source>
</evidence>
<dbReference type="RefSeq" id="WP_111652925.1">
    <property type="nucleotide sequence ID" value="NZ_JACHWI010000003.1"/>
</dbReference>
<feature type="region of interest" description="Disordered" evidence="1">
    <location>
        <begin position="161"/>
        <end position="193"/>
    </location>
</feature>
<evidence type="ECO:0000313" key="4">
    <source>
        <dbReference type="Proteomes" id="UP000249341"/>
    </source>
</evidence>
<reference evidence="3 4" key="1">
    <citation type="submission" date="2018-06" db="EMBL/GenBank/DDBJ databases">
        <title>Genomic Encyclopedia of Type Strains, Phase III (KMG-III): the genomes of soil and plant-associated and newly described type strains.</title>
        <authorList>
            <person name="Whitman W."/>
        </authorList>
    </citation>
    <scope>NUCLEOTIDE SEQUENCE [LARGE SCALE GENOMIC DNA]</scope>
    <source>
        <strain evidence="3 4">CGMCC 4.7090</strain>
    </source>
</reference>
<name>A0A327Z2F5_9ACTN</name>